<feature type="compositionally biased region" description="Basic and acidic residues" evidence="1">
    <location>
        <begin position="760"/>
        <end position="775"/>
    </location>
</feature>
<reference evidence="3" key="1">
    <citation type="submission" date="2017-03" db="EMBL/GenBank/DDBJ databases">
        <authorList>
            <person name="Sharma R."/>
            <person name="Thines M."/>
        </authorList>
    </citation>
    <scope>NUCLEOTIDE SEQUENCE [LARGE SCALE GENOMIC DNA]</scope>
</reference>
<name>A0A1W5D9F5_9LECA</name>
<evidence type="ECO:0000313" key="2">
    <source>
        <dbReference type="EMBL" id="SLM39744.1"/>
    </source>
</evidence>
<evidence type="ECO:0000256" key="1">
    <source>
        <dbReference type="SAM" id="MobiDB-lite"/>
    </source>
</evidence>
<organism evidence="2 3">
    <name type="scientific">Lasallia pustulata</name>
    <dbReference type="NCBI Taxonomy" id="136370"/>
    <lineage>
        <taxon>Eukaryota</taxon>
        <taxon>Fungi</taxon>
        <taxon>Dikarya</taxon>
        <taxon>Ascomycota</taxon>
        <taxon>Pezizomycotina</taxon>
        <taxon>Lecanoromycetes</taxon>
        <taxon>OSLEUM clade</taxon>
        <taxon>Umbilicariomycetidae</taxon>
        <taxon>Umbilicariales</taxon>
        <taxon>Umbilicariaceae</taxon>
        <taxon>Lasallia</taxon>
    </lineage>
</organism>
<dbReference type="EMBL" id="FWEW01003544">
    <property type="protein sequence ID" value="SLM39744.1"/>
    <property type="molecule type" value="Genomic_DNA"/>
</dbReference>
<accession>A0A1W5D9F5</accession>
<evidence type="ECO:0000313" key="3">
    <source>
        <dbReference type="Proteomes" id="UP000192927"/>
    </source>
</evidence>
<dbReference type="Proteomes" id="UP000192927">
    <property type="component" value="Unassembled WGS sequence"/>
</dbReference>
<dbReference type="AlphaFoldDB" id="A0A1W5D9F5"/>
<keyword evidence="3" id="KW-1185">Reference proteome</keyword>
<feature type="region of interest" description="Disordered" evidence="1">
    <location>
        <begin position="760"/>
        <end position="784"/>
    </location>
</feature>
<proteinExistence type="predicted"/>
<sequence length="843" mass="93696">MTKIVTLPQCESILHLQSWRASGSLEELTLNAVWADPVSRPFGAPISSLDKLTNSMEHEMPTIKSRPLSDALGHIWQSTGSMILEATDRPPEECRVIMSHVYQILAHLHHIGAIPNKIYNYSPAKDPSVLQRPPTLHLLSSRILTTLSDAVWRAQEKEVISEAASVGAEYSYKGHELPEARYKLRVRELGTEVWLELILWSCVEGGWISEAAWIVTEMEKRKGKSKWSVINWDAIQEPPASGTPKASRVDWQGVMSRLGGAVGGIEGYNEAPPFVEMGPRTISSEVVAALVDGLVNLVRPVAENGGKTPAMVWENISTCKKLLERGRFGLESNSWNSIILRLVESQGFNPETEPGMLERVLHLAPTYQQEFEASNSPAAPGSFAQEYVAEQSAASLGLLHRTLHAFACQGDLQGALRTVKQLQSLVDANRYKSIKEFKVQIEERLRNGAEDSLDYVEDYDKDANVPGFHPHVPVGTLAVFLDLVTDARLFEVGEWLLYSDAVDGRIIPTYLYNAPTLQPALLRFATATKDVKLFNRLVTREMTPPLPEGHLRAILHCQIALGKWDSAEELLKYRRDDRNITWDSTDVMAVASSIVRLEKSGEPDAESAITRARTILRDMLQGDYNTQSDPSQGRDFSRSRLLNQLCRVFRTVPGLFDDFSSTASVETGQAHTTIAVSVHSFNILLDGVAEACGSVEGRRLWTLWCRTPKTAKERNAGGANHFRKVALNSQEWLSRGGPELVVAPNLQTLRTIMRPAVEAREKARQRQAEGSESKGRTHARKSAAVKGQVSDVPFDEGLFAWAGKTYRDFGLTNDEITQELRGSFPTLLVSGRQVDRHVEDDVD</sequence>
<protein>
    <submittedName>
        <fullName evidence="2">Uncharacterized protein</fullName>
    </submittedName>
</protein>